<comment type="caution">
    <text evidence="3">The sequence shown here is derived from an EMBL/GenBank/DDBJ whole genome shotgun (WGS) entry which is preliminary data.</text>
</comment>
<accession>A0A022KUP1</accession>
<evidence type="ECO:0000256" key="2">
    <source>
        <dbReference type="ARBA" id="ARBA00038358"/>
    </source>
</evidence>
<dbReference type="AlphaFoldDB" id="A0A022KUP1"/>
<organism evidence="3 4">
    <name type="scientific">Brachybacterium muris UCD-AY4</name>
    <dbReference type="NCBI Taxonomy" id="1249481"/>
    <lineage>
        <taxon>Bacteria</taxon>
        <taxon>Bacillati</taxon>
        <taxon>Actinomycetota</taxon>
        <taxon>Actinomycetes</taxon>
        <taxon>Micrococcales</taxon>
        <taxon>Dermabacteraceae</taxon>
        <taxon>Brachybacterium</taxon>
    </lineage>
</organism>
<proteinExistence type="inferred from homology"/>
<comment type="similarity">
    <text evidence="2">Belongs to the glycosyl hydrolase 88 family.</text>
</comment>
<protein>
    <recommendedName>
        <fullName evidence="5">Glycosyl hydrolase</fullName>
    </recommendedName>
</protein>
<gene>
    <name evidence="3" type="ORF">D641_0113260</name>
</gene>
<dbReference type="InterPro" id="IPR012341">
    <property type="entry name" value="6hp_glycosidase-like_sf"/>
</dbReference>
<dbReference type="EMBL" id="AORC01000018">
    <property type="protein sequence ID" value="EYT48154.1"/>
    <property type="molecule type" value="Genomic_DNA"/>
</dbReference>
<name>A0A022KUP1_9MICO</name>
<dbReference type="Proteomes" id="UP000019754">
    <property type="component" value="Unassembled WGS sequence"/>
</dbReference>
<keyword evidence="4" id="KW-1185">Reference proteome</keyword>
<dbReference type="Gene3D" id="1.50.10.10">
    <property type="match status" value="1"/>
</dbReference>
<dbReference type="RefSeq" id="WP_017823986.1">
    <property type="nucleotide sequence ID" value="NZ_AORC01000018.1"/>
</dbReference>
<dbReference type="GO" id="GO:0052757">
    <property type="term" value="F:chondroitin hydrolase activity"/>
    <property type="evidence" value="ECO:0007669"/>
    <property type="project" value="TreeGrafter"/>
</dbReference>
<dbReference type="PANTHER" id="PTHR36845:SF1">
    <property type="entry name" value="HYDROLASE, PUTATIVE (AFU_ORTHOLOGUE AFUA_7G05090)-RELATED"/>
    <property type="match status" value="1"/>
</dbReference>
<dbReference type="GO" id="GO:0000272">
    <property type="term" value="P:polysaccharide catabolic process"/>
    <property type="evidence" value="ECO:0007669"/>
    <property type="project" value="TreeGrafter"/>
</dbReference>
<sequence length="405" mass="43302">MSPRGRLEEMAARTRVLLEAVPEGAAPYVAVDGDVAAGAVRGSRTPPWTLGFWLGQLHLTQAVTPDPAVRRRLDAEQEQLCELVLDRGPEFDHDLGFLMILGPLADERAARGQGGSLGVGTRYRRPLEAACEALAGRYNERGRFLRAHGWEGSGGEHIDQPGDNDGPAGRFIADTWMNLPLLLWGAREFARPTLAQVALDHARTARELLTGADGWVLHGFEIDPATGERGGPSTIQGASPTSPWSRAQAWTVYGMELSARMLGADGHLPRAEAELWRTEAARLAEQFLAHSLPSGVAPWDFSMPQGDRTVPDTSASAIVLAALEGWAAKGPVAATGAPGVTDRSASLDAALRPWSVPDRAGTGLLGGGCYYVPAGRGIDEPCAWGDYFWMEAAARRCGLAVPYDL</sequence>
<keyword evidence="1" id="KW-0378">Hydrolase</keyword>
<dbReference type="STRING" id="1249481.D641_0113260"/>
<dbReference type="InterPro" id="IPR052369">
    <property type="entry name" value="UG_Glycosaminoglycan_Hydrolase"/>
</dbReference>
<evidence type="ECO:0000313" key="3">
    <source>
        <dbReference type="EMBL" id="EYT48154.1"/>
    </source>
</evidence>
<dbReference type="SUPFAM" id="SSF48208">
    <property type="entry name" value="Six-hairpin glycosidases"/>
    <property type="match status" value="1"/>
</dbReference>
<reference evidence="3 4" key="1">
    <citation type="journal article" date="2013" name="Genome Announc.">
        <title>Draft genome sequence of an Actinobacterium, Brachybacterium muris strain UCD-AY4.</title>
        <authorList>
            <person name="Lo J.R."/>
            <person name="Lang J.M."/>
            <person name="Darling A.E."/>
            <person name="Eisen J.A."/>
            <person name="Coil D.A."/>
        </authorList>
    </citation>
    <scope>NUCLEOTIDE SEQUENCE [LARGE SCALE GENOMIC DNA]</scope>
    <source>
        <strain evidence="3 4">UCD-AY4</strain>
    </source>
</reference>
<dbReference type="InterPro" id="IPR008928">
    <property type="entry name" value="6-hairpin_glycosidase_sf"/>
</dbReference>
<dbReference type="PANTHER" id="PTHR36845">
    <property type="entry name" value="HYDROLASE, PUTATIVE (AFU_ORTHOLOGUE AFUA_7G05090)-RELATED"/>
    <property type="match status" value="1"/>
</dbReference>
<evidence type="ECO:0000313" key="4">
    <source>
        <dbReference type="Proteomes" id="UP000019754"/>
    </source>
</evidence>
<evidence type="ECO:0000256" key="1">
    <source>
        <dbReference type="ARBA" id="ARBA00022801"/>
    </source>
</evidence>
<dbReference type="HOGENOM" id="CLU_027158_1_1_11"/>
<evidence type="ECO:0008006" key="5">
    <source>
        <dbReference type="Google" id="ProtNLM"/>
    </source>
</evidence>
<dbReference type="OrthoDB" id="428577at2"/>